<dbReference type="Proteomes" id="UP000194837">
    <property type="component" value="Unassembled WGS sequence"/>
</dbReference>
<evidence type="ECO:0000313" key="4">
    <source>
        <dbReference type="Proteomes" id="UP000194837"/>
    </source>
</evidence>
<dbReference type="GO" id="GO:0004814">
    <property type="term" value="F:arginine-tRNA ligase activity"/>
    <property type="evidence" value="ECO:0007669"/>
    <property type="project" value="InterPro"/>
</dbReference>
<accession>A0A251Y9F4</accession>
<dbReference type="Pfam" id="PF00750">
    <property type="entry name" value="tRNA-synt_1d"/>
    <property type="match status" value="1"/>
</dbReference>
<proteinExistence type="inferred from homology"/>
<keyword evidence="1 3" id="KW-0436">Ligase</keyword>
<dbReference type="SUPFAM" id="SSF52374">
    <property type="entry name" value="Nucleotidylyl transferase"/>
    <property type="match status" value="1"/>
</dbReference>
<dbReference type="Gene3D" id="3.40.50.620">
    <property type="entry name" value="HUPs"/>
    <property type="match status" value="1"/>
</dbReference>
<evidence type="ECO:0000313" key="3">
    <source>
        <dbReference type="EMBL" id="OUE20718.1"/>
    </source>
</evidence>
<protein>
    <submittedName>
        <fullName evidence="3">Arginine--tRNA ligase</fullName>
    </submittedName>
</protein>
<dbReference type="GO" id="GO:0006420">
    <property type="term" value="P:arginyl-tRNA aminoacylation"/>
    <property type="evidence" value="ECO:0007669"/>
    <property type="project" value="InterPro"/>
</dbReference>
<evidence type="ECO:0000259" key="2">
    <source>
        <dbReference type="Pfam" id="PF00750"/>
    </source>
</evidence>
<comment type="similarity">
    <text evidence="1">Belongs to the class-I aminoacyl-tRNA synthetase family.</text>
</comment>
<dbReference type="AlphaFoldDB" id="A0A251Y9F4"/>
<dbReference type="PRINTS" id="PR01038">
    <property type="entry name" value="TRNASYNTHARG"/>
</dbReference>
<keyword evidence="1" id="KW-0067">ATP-binding</keyword>
<name>A0A251Y9F4_9MICO</name>
<dbReference type="PANTHER" id="PTHR11956:SF5">
    <property type="entry name" value="ARGININE--TRNA LIGASE, CYTOPLASMIC"/>
    <property type="match status" value="1"/>
</dbReference>
<comment type="caution">
    <text evidence="3">The sequence shown here is derived from an EMBL/GenBank/DDBJ whole genome shotgun (WGS) entry which is preliminary data.</text>
</comment>
<dbReference type="GO" id="GO:0005524">
    <property type="term" value="F:ATP binding"/>
    <property type="evidence" value="ECO:0007669"/>
    <property type="project" value="UniProtKB-KW"/>
</dbReference>
<dbReference type="InterPro" id="IPR001278">
    <property type="entry name" value="Arg-tRNA-ligase"/>
</dbReference>
<reference evidence="3 4" key="1">
    <citation type="submission" date="2016-08" db="EMBL/GenBank/DDBJ databases">
        <title>Genome sequence of Clavibacter michiganensis spp strain CFBP7494.</title>
        <authorList>
            <person name="Thapa S.P."/>
            <person name="Coaker G."/>
            <person name="Jacques M.-A."/>
        </authorList>
    </citation>
    <scope>NUCLEOTIDE SEQUENCE [LARGE SCALE GENOMIC DNA]</scope>
    <source>
        <strain evidence="3">CFBP7494</strain>
    </source>
</reference>
<keyword evidence="1" id="KW-0648">Protein biosynthesis</keyword>
<keyword evidence="1" id="KW-0030">Aminoacyl-tRNA synthetase</keyword>
<keyword evidence="1" id="KW-0547">Nucleotide-binding</keyword>
<dbReference type="InterPro" id="IPR014729">
    <property type="entry name" value="Rossmann-like_a/b/a_fold"/>
</dbReference>
<dbReference type="InterPro" id="IPR035684">
    <property type="entry name" value="ArgRS_core"/>
</dbReference>
<sequence>MLITPREHVGNNHLARLIPQAAAAGVHALRWSGPLTLTMHSEGGESSTVQLQVTDVLQHLLAVPPSDLVRTAFTDEQPPVLVEHTSINPVHPVHLAALRGSLVGNAIVTARRALGAEVTTAYFVNDLGKQVRILVDAIRRGAHLDRRPDRVRFDRAVGVVYAAANMIEAKRWSDLGTLSARFPWLADVLDVERLTRVPGDVETVADDDIRQDVVDRMTSAAAHDLSGLGITIDRWEHESALELPPVQRLAALTHARTVRINGTICASLPAGRIPLLRRDGVPFYFAKDVENLRARPWTHMVHVVGNEQAFLQRELAQVAARESKHLKVFGVGIVTVSGRSSSARQHRMICVEDVEEDTGRDGLEALALGMLAVPRSAPLRLPLQRQPWVVKTQHRLRRMRTGLPSGSPSGDEAAVVELLTLLLRAPGIIKGVADRGNVHAIVFLLRSVLEADERAGSARPDHIVAHTSALVELLAKAAGIPPLDEIRRKEVP</sequence>
<gene>
    <name evidence="3" type="primary">argS_2</name>
    <name evidence="3" type="ORF">BFL34_01536</name>
</gene>
<evidence type="ECO:0000256" key="1">
    <source>
        <dbReference type="RuleBase" id="RU363038"/>
    </source>
</evidence>
<organism evidence="3 4">
    <name type="scientific">Clavibacter michiganensis</name>
    <dbReference type="NCBI Taxonomy" id="28447"/>
    <lineage>
        <taxon>Bacteria</taxon>
        <taxon>Bacillati</taxon>
        <taxon>Actinomycetota</taxon>
        <taxon>Actinomycetes</taxon>
        <taxon>Micrococcales</taxon>
        <taxon>Microbacteriaceae</taxon>
        <taxon>Clavibacter</taxon>
    </lineage>
</organism>
<feature type="domain" description="Arginyl-tRNA synthetase catalytic core" evidence="2">
    <location>
        <begin position="74"/>
        <end position="140"/>
    </location>
</feature>
<dbReference type="EMBL" id="MDJW01000008">
    <property type="protein sequence ID" value="OUE20718.1"/>
    <property type="molecule type" value="Genomic_DNA"/>
</dbReference>
<dbReference type="PANTHER" id="PTHR11956">
    <property type="entry name" value="ARGINYL-TRNA SYNTHETASE"/>
    <property type="match status" value="1"/>
</dbReference>